<gene>
    <name evidence="2" type="ordered locus">Rahaq2_0152</name>
</gene>
<accession>H2INW8</accession>
<feature type="domain" description="DUF4123" evidence="1">
    <location>
        <begin position="20"/>
        <end position="136"/>
    </location>
</feature>
<name>H2INW8_RAHAC</name>
<dbReference type="RefSeq" id="WP_014333419.1">
    <property type="nucleotide sequence ID" value="NC_016818.1"/>
</dbReference>
<dbReference type="Proteomes" id="UP000009010">
    <property type="component" value="Chromosome"/>
</dbReference>
<keyword evidence="3" id="KW-1185">Reference proteome</keyword>
<dbReference type="KEGG" id="raq:Rahaq2_0152"/>
<dbReference type="AlphaFoldDB" id="H2INW8"/>
<dbReference type="Pfam" id="PF13503">
    <property type="entry name" value="DUF4123"/>
    <property type="match status" value="1"/>
</dbReference>
<sequence>MIESTALAESAVETENGYFYLLLEGGAQETQAFEAFYTVNASEMYSLYLHPQLAEFKNYGPWLLAVKNNNELTQKIKDTPGVVGVIATKSCLSGALAAQLSYACTVIGPDDTTALIRFYTRQVISLLAQCGEQEWHTFLFRNITRWWAPLEGSWQPVPLLASTAENPRDHAVRLNEEIWQQIMDEPEVGAILTQWQKMPASQHFPPCSQGDMVIKALEKARLAGMPAGVDSKLYALYYLNGGKKILESEGMQVSLGKVSQGEVSLKEILSNALASKWQS</sequence>
<evidence type="ECO:0000313" key="3">
    <source>
        <dbReference type="Proteomes" id="UP000009010"/>
    </source>
</evidence>
<evidence type="ECO:0000259" key="1">
    <source>
        <dbReference type="Pfam" id="PF13503"/>
    </source>
</evidence>
<dbReference type="OrthoDB" id="6801318at2"/>
<organism evidence="2 3">
    <name type="scientific">Rahnella aquatilis (strain ATCC 33071 / DSM 4594 / JCM 1683 / NBRC 105701 / NCIMB 13365 / CIP 78.65)</name>
    <dbReference type="NCBI Taxonomy" id="745277"/>
    <lineage>
        <taxon>Bacteria</taxon>
        <taxon>Pseudomonadati</taxon>
        <taxon>Pseudomonadota</taxon>
        <taxon>Gammaproteobacteria</taxon>
        <taxon>Enterobacterales</taxon>
        <taxon>Yersiniaceae</taxon>
        <taxon>Rahnella</taxon>
    </lineage>
</organism>
<dbReference type="STRING" id="745277.Rahaq2_0152"/>
<reference evidence="2 3" key="1">
    <citation type="journal article" date="2012" name="J. Bacteriol.">
        <title>Complete Genome Sequence of Rahnella aquatilis CIP 78.65.</title>
        <authorList>
            <person name="Martinez R.J."/>
            <person name="Bruce D."/>
            <person name="Detter C."/>
            <person name="Goodwin L.A."/>
            <person name="Han J."/>
            <person name="Han C.S."/>
            <person name="Held B."/>
            <person name="Land M.L."/>
            <person name="Mikhailova N."/>
            <person name="Nolan M."/>
            <person name="Pennacchio L."/>
            <person name="Pitluck S."/>
            <person name="Tapia R."/>
            <person name="Woyke T."/>
            <person name="Sobecky P.A."/>
        </authorList>
    </citation>
    <scope>NUCLEOTIDE SEQUENCE [LARGE SCALE GENOMIC DNA]</scope>
    <source>
        <strain evidence="3">ATCC 33071 / DSM 4594 / JCM 1683 / NBRC 105701 / NCIMB 13365 / CIP 78.65</strain>
    </source>
</reference>
<dbReference type="EMBL" id="CP003244">
    <property type="protein sequence ID" value="AEX50103.1"/>
    <property type="molecule type" value="Genomic_DNA"/>
</dbReference>
<protein>
    <recommendedName>
        <fullName evidence="1">DUF4123 domain-containing protein</fullName>
    </recommendedName>
</protein>
<evidence type="ECO:0000313" key="2">
    <source>
        <dbReference type="EMBL" id="AEX50103.1"/>
    </source>
</evidence>
<reference evidence="3" key="2">
    <citation type="submission" date="2012-01" db="EMBL/GenBank/DDBJ databases">
        <title>Complete sequence of chromosome of Rahnella aquatilis CIP 78.65.</title>
        <authorList>
            <person name="Lucas S."/>
            <person name="Han J."/>
            <person name="Lapidus A."/>
            <person name="Cheng J.-F."/>
            <person name="Goodwin L."/>
            <person name="Pitluck S."/>
            <person name="Peters L."/>
            <person name="Ovchinnikova G."/>
            <person name="Held B."/>
            <person name="Detter J.C."/>
            <person name="Han C."/>
            <person name="Tapia R."/>
            <person name="Land M."/>
            <person name="Hauser L."/>
            <person name="Kyrpides N."/>
            <person name="Ivanova N."/>
            <person name="Pagani I."/>
            <person name="Sobecky P."/>
            <person name="Martinez R."/>
            <person name="Woyke T."/>
        </authorList>
    </citation>
    <scope>NUCLEOTIDE SEQUENCE [LARGE SCALE GENOMIC DNA]</scope>
    <source>
        <strain evidence="3">ATCC 33071 / DSM 4594 / JCM 1683 / NBRC 105701 / NCIMB 13365 / CIP 78.65</strain>
    </source>
</reference>
<dbReference type="InterPro" id="IPR025391">
    <property type="entry name" value="DUF4123"/>
</dbReference>
<dbReference type="HOGENOM" id="CLU_1025638_0_0_6"/>
<proteinExistence type="predicted"/>
<dbReference type="eggNOG" id="ENOG503040G">
    <property type="taxonomic scope" value="Bacteria"/>
</dbReference>
<dbReference type="PATRIC" id="fig|745277.3.peg.148"/>